<organism evidence="8 9">
    <name type="scientific">Zingiber officinale</name>
    <name type="common">Ginger</name>
    <name type="synonym">Amomum zingiber</name>
    <dbReference type="NCBI Taxonomy" id="94328"/>
    <lineage>
        <taxon>Eukaryota</taxon>
        <taxon>Viridiplantae</taxon>
        <taxon>Streptophyta</taxon>
        <taxon>Embryophyta</taxon>
        <taxon>Tracheophyta</taxon>
        <taxon>Spermatophyta</taxon>
        <taxon>Magnoliopsida</taxon>
        <taxon>Liliopsida</taxon>
        <taxon>Zingiberales</taxon>
        <taxon>Zingiberaceae</taxon>
        <taxon>Zingiber</taxon>
    </lineage>
</organism>
<dbReference type="PANTHER" id="PTHR10969">
    <property type="entry name" value="MICROTUBULE-ASSOCIATED PROTEINS 1A/1B LIGHT CHAIN 3-RELATED"/>
    <property type="match status" value="1"/>
</dbReference>
<name>A0A8J5HRH7_ZINOF</name>
<keyword evidence="5" id="KW-0472">Membrane</keyword>
<reference evidence="8 9" key="1">
    <citation type="submission" date="2020-08" db="EMBL/GenBank/DDBJ databases">
        <title>Plant Genome Project.</title>
        <authorList>
            <person name="Zhang R.-G."/>
        </authorList>
    </citation>
    <scope>NUCLEOTIDE SEQUENCE [LARGE SCALE GENOMIC DNA]</scope>
    <source>
        <tissue evidence="8">Rhizome</tissue>
    </source>
</reference>
<comment type="similarity">
    <text evidence="2 7">Belongs to the ATG8 family.</text>
</comment>
<evidence type="ECO:0000256" key="7">
    <source>
        <dbReference type="RuleBase" id="RU004384"/>
    </source>
</evidence>
<proteinExistence type="inferred from homology"/>
<evidence type="ECO:0000256" key="3">
    <source>
        <dbReference type="ARBA" id="ARBA00011579"/>
    </source>
</evidence>
<dbReference type="Proteomes" id="UP000734854">
    <property type="component" value="Unassembled WGS sequence"/>
</dbReference>
<evidence type="ECO:0000256" key="1">
    <source>
        <dbReference type="ARBA" id="ARBA00004370"/>
    </source>
</evidence>
<sequence>MEEEPPGGDGDGDVRMMANWKCGNGTDCHPSYGDMKLGFWRIGKSPRTCWIWMHYDSVTSLAEVMKIEEMQEVKVKTSPLEANGIIRVGVVVGNERQRRNHRWPPILALSAHDLRLKACSFNASKVKEEEIISQVDDRLPRCLGCNILKEVIFLFTENPRILSSLLLISLFANSLFFSAFEFSTFSLFARSFATLATSPPLTPRALPTLNSFIGQFAHMFTSAERRQAEVARIREKYPDRIPVIVEKAKRSDIPDIDKKKLVISNTCFLGF</sequence>
<dbReference type="InterPro" id="IPR004241">
    <property type="entry name" value="Atg8-like"/>
</dbReference>
<dbReference type="EMBL" id="JACMSC010000002">
    <property type="protein sequence ID" value="KAG6532088.1"/>
    <property type="molecule type" value="Genomic_DNA"/>
</dbReference>
<dbReference type="InterPro" id="IPR029071">
    <property type="entry name" value="Ubiquitin-like_domsf"/>
</dbReference>
<comment type="subcellular location">
    <subcellularLocation>
        <location evidence="1">Membrane</location>
    </subcellularLocation>
</comment>
<dbReference type="SUPFAM" id="SSF54236">
    <property type="entry name" value="Ubiquitin-like"/>
    <property type="match status" value="1"/>
</dbReference>
<dbReference type="AlphaFoldDB" id="A0A8J5HRH7"/>
<comment type="subunit">
    <text evidence="3">Interacts with ATG4.</text>
</comment>
<comment type="caution">
    <text evidence="8">The sequence shown here is derived from an EMBL/GenBank/DDBJ whole genome shotgun (WGS) entry which is preliminary data.</text>
</comment>
<keyword evidence="4" id="KW-0833">Ubl conjugation pathway</keyword>
<dbReference type="GO" id="GO:0016020">
    <property type="term" value="C:membrane"/>
    <property type="evidence" value="ECO:0007669"/>
    <property type="project" value="UniProtKB-SubCell"/>
</dbReference>
<dbReference type="Pfam" id="PF02991">
    <property type="entry name" value="ATG8"/>
    <property type="match status" value="1"/>
</dbReference>
<keyword evidence="7" id="KW-0072">Autophagy</keyword>
<evidence type="ECO:0000313" key="8">
    <source>
        <dbReference type="EMBL" id="KAG6532088.1"/>
    </source>
</evidence>
<gene>
    <name evidence="8" type="ORF">ZIOFF_005926</name>
</gene>
<dbReference type="GO" id="GO:0005776">
    <property type="term" value="C:autophagosome"/>
    <property type="evidence" value="ECO:0007669"/>
    <property type="project" value="UniProtKB-ARBA"/>
</dbReference>
<evidence type="ECO:0000256" key="4">
    <source>
        <dbReference type="ARBA" id="ARBA00022786"/>
    </source>
</evidence>
<protein>
    <recommendedName>
        <fullName evidence="7">Autophagy-related protein</fullName>
    </recommendedName>
</protein>
<evidence type="ECO:0000256" key="6">
    <source>
        <dbReference type="ARBA" id="ARBA00023288"/>
    </source>
</evidence>
<evidence type="ECO:0000256" key="5">
    <source>
        <dbReference type="ARBA" id="ARBA00023136"/>
    </source>
</evidence>
<dbReference type="GO" id="GO:0006914">
    <property type="term" value="P:autophagy"/>
    <property type="evidence" value="ECO:0007669"/>
    <property type="project" value="UniProtKB-KW"/>
</dbReference>
<keyword evidence="9" id="KW-1185">Reference proteome</keyword>
<evidence type="ECO:0000313" key="9">
    <source>
        <dbReference type="Proteomes" id="UP000734854"/>
    </source>
</evidence>
<evidence type="ECO:0000256" key="2">
    <source>
        <dbReference type="ARBA" id="ARBA00007293"/>
    </source>
</evidence>
<keyword evidence="6" id="KW-0449">Lipoprotein</keyword>
<accession>A0A8J5HRH7</accession>
<dbReference type="Gene3D" id="3.10.20.90">
    <property type="entry name" value="Phosphatidylinositol 3-kinase Catalytic Subunit, Chain A, domain 1"/>
    <property type="match status" value="1"/>
</dbReference>